<dbReference type="Proteomes" id="UP000015106">
    <property type="component" value="Chromosome 1"/>
</dbReference>
<dbReference type="Gramene" id="TuG1812G0500000823.01.T01">
    <property type="protein sequence ID" value="TuG1812G0500000823.01.T01"/>
    <property type="gene ID" value="TuG1812G0500000823.01"/>
</dbReference>
<dbReference type="EnsemblPlants" id="TuG1812G0100001101.01.T01">
    <property type="protein sequence ID" value="TuG1812G0100001101.01.T01"/>
    <property type="gene ID" value="TuG1812G0100001101.01"/>
</dbReference>
<dbReference type="EnsemblPlants" id="TuG1812G0500000823.01.T01">
    <property type="protein sequence ID" value="TuG1812G0500000823.01.T01"/>
    <property type="gene ID" value="TuG1812G0500000823.01"/>
</dbReference>
<dbReference type="EnsemblPlants" id="TuG1812G0100001128.01.T01">
    <property type="protein sequence ID" value="TuG1812G0100001128.01.T01"/>
    <property type="gene ID" value="TuG1812G0100001128.01"/>
</dbReference>
<dbReference type="AlphaFoldDB" id="A0A8R7Q919"/>
<accession>A0A8R7Q919</accession>
<evidence type="ECO:0000313" key="1">
    <source>
        <dbReference type="EnsemblPlants" id="TuG1812G0500000823.01.T01"/>
    </source>
</evidence>
<reference evidence="1" key="3">
    <citation type="submission" date="2022-06" db="UniProtKB">
        <authorList>
            <consortium name="EnsemblPlants"/>
        </authorList>
    </citation>
    <scope>IDENTIFICATION</scope>
</reference>
<proteinExistence type="predicted"/>
<protein>
    <submittedName>
        <fullName evidence="1">Uncharacterized protein</fullName>
    </submittedName>
</protein>
<dbReference type="Pfam" id="PF05212">
    <property type="entry name" value="DUF707"/>
    <property type="match status" value="1"/>
</dbReference>
<dbReference type="Gramene" id="TuG1812G0100001103.01.T01">
    <property type="protein sequence ID" value="TuG1812G0100001103.01.T01"/>
    <property type="gene ID" value="TuG1812G0100001103.01"/>
</dbReference>
<keyword evidence="2" id="KW-1185">Reference proteome</keyword>
<dbReference type="Gramene" id="TuG1812G0100001128.01.T01">
    <property type="protein sequence ID" value="TuG1812G0100001128.01.T01"/>
    <property type="gene ID" value="TuG1812G0100001128.01"/>
</dbReference>
<name>A0A8R7Q919_TRIUA</name>
<dbReference type="Proteomes" id="UP000015106">
    <property type="component" value="Chromosome 5"/>
</dbReference>
<dbReference type="Gramene" id="TuG1812G0100001101.01.T01">
    <property type="protein sequence ID" value="TuG1812G0100001101.01.T01"/>
    <property type="gene ID" value="TuG1812G0100001101.01"/>
</dbReference>
<reference evidence="1" key="2">
    <citation type="submission" date="2018-03" db="EMBL/GenBank/DDBJ databases">
        <title>The Triticum urartu genome reveals the dynamic nature of wheat genome evolution.</title>
        <authorList>
            <person name="Ling H."/>
            <person name="Ma B."/>
            <person name="Shi X."/>
            <person name="Liu H."/>
            <person name="Dong L."/>
            <person name="Sun H."/>
            <person name="Cao Y."/>
            <person name="Gao Q."/>
            <person name="Zheng S."/>
            <person name="Li Y."/>
            <person name="Yu Y."/>
            <person name="Du H."/>
            <person name="Qi M."/>
            <person name="Li Y."/>
            <person name="Yu H."/>
            <person name="Cui Y."/>
            <person name="Wang N."/>
            <person name="Chen C."/>
            <person name="Wu H."/>
            <person name="Zhao Y."/>
            <person name="Zhang J."/>
            <person name="Li Y."/>
            <person name="Zhou W."/>
            <person name="Zhang B."/>
            <person name="Hu W."/>
            <person name="Eijk M."/>
            <person name="Tang J."/>
            <person name="Witsenboer H."/>
            <person name="Zhao S."/>
            <person name="Li Z."/>
            <person name="Zhang A."/>
            <person name="Wang D."/>
            <person name="Liang C."/>
        </authorList>
    </citation>
    <scope>NUCLEOTIDE SEQUENCE [LARGE SCALE GENOMIC DNA]</scope>
    <source>
        <strain evidence="1">cv. G1812</strain>
    </source>
</reference>
<dbReference type="InterPro" id="IPR007877">
    <property type="entry name" value="DUF707"/>
</dbReference>
<sequence length="37" mass="4702">MIPVFSRDSWRWVLHMIQNDLFHGWPIDSNFWRWVDN</sequence>
<dbReference type="EnsemblPlants" id="TuG1812G0100001103.01.T01">
    <property type="protein sequence ID" value="TuG1812G0100001103.01.T01"/>
    <property type="gene ID" value="TuG1812G0100001103.01"/>
</dbReference>
<organism evidence="1 2">
    <name type="scientific">Triticum urartu</name>
    <name type="common">Red wild einkorn</name>
    <name type="synonym">Crithodium urartu</name>
    <dbReference type="NCBI Taxonomy" id="4572"/>
    <lineage>
        <taxon>Eukaryota</taxon>
        <taxon>Viridiplantae</taxon>
        <taxon>Streptophyta</taxon>
        <taxon>Embryophyta</taxon>
        <taxon>Tracheophyta</taxon>
        <taxon>Spermatophyta</taxon>
        <taxon>Magnoliopsida</taxon>
        <taxon>Liliopsida</taxon>
        <taxon>Poales</taxon>
        <taxon>Poaceae</taxon>
        <taxon>BOP clade</taxon>
        <taxon>Pooideae</taxon>
        <taxon>Triticodae</taxon>
        <taxon>Triticeae</taxon>
        <taxon>Triticinae</taxon>
        <taxon>Triticum</taxon>
    </lineage>
</organism>
<evidence type="ECO:0000313" key="2">
    <source>
        <dbReference type="Proteomes" id="UP000015106"/>
    </source>
</evidence>
<reference evidence="2" key="1">
    <citation type="journal article" date="2013" name="Nature">
        <title>Draft genome of the wheat A-genome progenitor Triticum urartu.</title>
        <authorList>
            <person name="Ling H.Q."/>
            <person name="Zhao S."/>
            <person name="Liu D."/>
            <person name="Wang J."/>
            <person name="Sun H."/>
            <person name="Zhang C."/>
            <person name="Fan H."/>
            <person name="Li D."/>
            <person name="Dong L."/>
            <person name="Tao Y."/>
            <person name="Gao C."/>
            <person name="Wu H."/>
            <person name="Li Y."/>
            <person name="Cui Y."/>
            <person name="Guo X."/>
            <person name="Zheng S."/>
            <person name="Wang B."/>
            <person name="Yu K."/>
            <person name="Liang Q."/>
            <person name="Yang W."/>
            <person name="Lou X."/>
            <person name="Chen J."/>
            <person name="Feng M."/>
            <person name="Jian J."/>
            <person name="Zhang X."/>
            <person name="Luo G."/>
            <person name="Jiang Y."/>
            <person name="Liu J."/>
            <person name="Wang Z."/>
            <person name="Sha Y."/>
            <person name="Zhang B."/>
            <person name="Wu H."/>
            <person name="Tang D."/>
            <person name="Shen Q."/>
            <person name="Xue P."/>
            <person name="Zou S."/>
            <person name="Wang X."/>
            <person name="Liu X."/>
            <person name="Wang F."/>
            <person name="Yang Y."/>
            <person name="An X."/>
            <person name="Dong Z."/>
            <person name="Zhang K."/>
            <person name="Zhang X."/>
            <person name="Luo M.C."/>
            <person name="Dvorak J."/>
            <person name="Tong Y."/>
            <person name="Wang J."/>
            <person name="Yang H."/>
            <person name="Li Z."/>
            <person name="Wang D."/>
            <person name="Zhang A."/>
            <person name="Wang J."/>
        </authorList>
    </citation>
    <scope>NUCLEOTIDE SEQUENCE</scope>
    <source>
        <strain evidence="2">cv. G1812</strain>
    </source>
</reference>